<proteinExistence type="predicted"/>
<accession>F0RR47</accession>
<dbReference type="Gene3D" id="6.10.140.2180">
    <property type="match status" value="1"/>
</dbReference>
<evidence type="ECO:0000313" key="2">
    <source>
        <dbReference type="EMBL" id="ADY27756.1"/>
    </source>
</evidence>
<gene>
    <name evidence="2" type="ordered locus">Deipr_2645</name>
</gene>
<dbReference type="Gene3D" id="1.10.10.10">
    <property type="entry name" value="Winged helix-like DNA-binding domain superfamily/Winged helix DNA-binding domain"/>
    <property type="match status" value="1"/>
</dbReference>
<evidence type="ECO:0000259" key="1">
    <source>
        <dbReference type="SMART" id="SM00418"/>
    </source>
</evidence>
<dbReference type="EMBL" id="CP002540">
    <property type="protein sequence ID" value="ADY27756.1"/>
    <property type="molecule type" value="Genomic_DNA"/>
</dbReference>
<keyword evidence="2" id="KW-0614">Plasmid</keyword>
<dbReference type="AlphaFoldDB" id="F0RR47"/>
<reference evidence="2 3" key="2">
    <citation type="journal article" date="2012" name="Stand. Genomic Sci.">
        <title>Complete genome sequence of the orange-red pigmented, radioresistant Deinococcus proteolyticus type strain (MRP(T)).</title>
        <authorList>
            <person name="Copeland A."/>
            <person name="Zeytun A."/>
            <person name="Yassawong M."/>
            <person name="Nolan M."/>
            <person name="Lucas S."/>
            <person name="Hammon N."/>
            <person name="Deshpande S."/>
            <person name="Cheng J.F."/>
            <person name="Han C."/>
            <person name="Tapia R."/>
            <person name="Goodwin L.A."/>
            <person name="Pitluck S."/>
            <person name="Mavromatis K."/>
            <person name="Liolios K."/>
            <person name="Pagani I."/>
            <person name="Ivanova N."/>
            <person name="Mikhailova N."/>
            <person name="Pati A."/>
            <person name="Chen A."/>
            <person name="Palaniappan K."/>
            <person name="Land M."/>
            <person name="Hauser L."/>
            <person name="Jeffries C.D."/>
            <person name="Brambilla E.M."/>
            <person name="Rohde M."/>
            <person name="Sikorski J."/>
            <person name="Pukall R."/>
            <person name="Goker M."/>
            <person name="Detter J.C."/>
            <person name="Woyke T."/>
            <person name="Bristow J."/>
            <person name="Eisen J.A."/>
            <person name="Markowitz V."/>
            <person name="Hugenholtz P."/>
            <person name="Kyrpides N.C."/>
            <person name="Klenk H.P."/>
            <person name="Lapidus A."/>
        </authorList>
    </citation>
    <scope>NUCLEOTIDE SEQUENCE [LARGE SCALE GENOMIC DNA]</scope>
    <source>
        <strain evidence="3">ATCC 35074 / DSM 20540 / JCM 6276 / NBRC 101906 / NCIMB 13154 / VKM Ac-1939 / CCM 2703 / MRP</strain>
        <plasmid evidence="3">Plasmid pDEIPR04</plasmid>
    </source>
</reference>
<evidence type="ECO:0000313" key="3">
    <source>
        <dbReference type="Proteomes" id="UP000007718"/>
    </source>
</evidence>
<dbReference type="InterPro" id="IPR036390">
    <property type="entry name" value="WH_DNA-bd_sf"/>
</dbReference>
<dbReference type="Proteomes" id="UP000007718">
    <property type="component" value="Plasmid pDEIPR04"/>
</dbReference>
<sequence length="240" mass="26305">MSLGLSRLSATPSQTLKRGFTEGPTSTFLVSGSLLRAANTIGHLNLIIIFDNDNNVAMSQADFLLHPVRMRIIQTLLSEAELTTTQLRERLPDIPVATLYRHMAELTGSKLLEVVREEKVRGTAERTYRLALELAQLDAQTVAAMSAEELQAAFGLFSAGLSADLGRYLQQERISPLEDGLTFAQVAVYASAEQYQELMTTWQTSLQALMGQGPAPKRQKRVVATIVLPVPLLPEPEAEA</sequence>
<dbReference type="SMART" id="SM00418">
    <property type="entry name" value="HTH_ARSR"/>
    <property type="match status" value="1"/>
</dbReference>
<dbReference type="GO" id="GO:0003700">
    <property type="term" value="F:DNA-binding transcription factor activity"/>
    <property type="evidence" value="ECO:0007669"/>
    <property type="project" value="InterPro"/>
</dbReference>
<dbReference type="CDD" id="cd00090">
    <property type="entry name" value="HTH_ARSR"/>
    <property type="match status" value="1"/>
</dbReference>
<organism evidence="2 3">
    <name type="scientific">Deinococcus proteolyticus (strain ATCC 35074 / DSM 20540 / JCM 6276 / NBRC 101906 / NCIMB 13154 / VKM Ac-1939 / CCM 2703 / MRP)</name>
    <dbReference type="NCBI Taxonomy" id="693977"/>
    <lineage>
        <taxon>Bacteria</taxon>
        <taxon>Thermotogati</taxon>
        <taxon>Deinococcota</taxon>
        <taxon>Deinococci</taxon>
        <taxon>Deinococcales</taxon>
        <taxon>Deinococcaceae</taxon>
        <taxon>Deinococcus</taxon>
    </lineage>
</organism>
<dbReference type="SUPFAM" id="SSF46785">
    <property type="entry name" value="Winged helix' DNA-binding domain"/>
    <property type="match status" value="1"/>
</dbReference>
<geneLocation type="plasmid" evidence="2 3">
    <name>pDEIPR04</name>
</geneLocation>
<keyword evidence="3" id="KW-1185">Reference proteome</keyword>
<dbReference type="KEGG" id="dpt:Deipr_2645"/>
<dbReference type="HOGENOM" id="CLU_100916_0_0_0"/>
<dbReference type="InterPro" id="IPR036388">
    <property type="entry name" value="WH-like_DNA-bd_sf"/>
</dbReference>
<dbReference type="InterPro" id="IPR011991">
    <property type="entry name" value="ArsR-like_HTH"/>
</dbReference>
<reference evidence="3" key="1">
    <citation type="submission" date="2011-02" db="EMBL/GenBank/DDBJ databases">
        <title>The complete sequence of plasmid4 of Deinococcus proteolyticus DSM 20540.</title>
        <authorList>
            <consortium name="US DOE Joint Genome Institute (JGI-PGF)"/>
            <person name="Lucas S."/>
            <person name="Copeland A."/>
            <person name="Lapidus A."/>
            <person name="Bruce D."/>
            <person name="Goodwin L."/>
            <person name="Pitluck S."/>
            <person name="Kyrpides N."/>
            <person name="Mavromatis K."/>
            <person name="Pagani I."/>
            <person name="Ivanova N."/>
            <person name="Ovchinnikova G."/>
            <person name="Zeytun A."/>
            <person name="Detter J.C."/>
            <person name="Han C."/>
            <person name="Land M."/>
            <person name="Hauser L."/>
            <person name="Markowitz V."/>
            <person name="Cheng J.-F."/>
            <person name="Hugenholtz P."/>
            <person name="Woyke T."/>
            <person name="Wu D."/>
            <person name="Pukall R."/>
            <person name="Steenblock K."/>
            <person name="Brambilla E."/>
            <person name="Klenk H.-P."/>
            <person name="Eisen J.A."/>
        </authorList>
    </citation>
    <scope>NUCLEOTIDE SEQUENCE [LARGE SCALE GENOMIC DNA]</scope>
    <source>
        <strain evidence="3">ATCC 35074 / DSM 20540 / JCM 6276 / NBRC 101906 / NCIMB 13154 / VKM Ac-1939 / CCM 2703 / MRP</strain>
        <plasmid evidence="3">Plasmid pDEIPR04</plasmid>
    </source>
</reference>
<protein>
    <submittedName>
        <fullName evidence="2">Regulatory protein ArsR</fullName>
    </submittedName>
</protein>
<dbReference type="Pfam" id="PF12840">
    <property type="entry name" value="HTH_20"/>
    <property type="match status" value="1"/>
</dbReference>
<feature type="domain" description="HTH arsR-type" evidence="1">
    <location>
        <begin position="62"/>
        <end position="143"/>
    </location>
</feature>
<dbReference type="InterPro" id="IPR001845">
    <property type="entry name" value="HTH_ArsR_DNA-bd_dom"/>
</dbReference>
<dbReference type="OrthoDB" id="5949858at2"/>
<name>F0RR47_DEIPM</name>